<organism evidence="2 3">
    <name type="scientific">Chlorella sorokiniana</name>
    <name type="common">Freshwater green alga</name>
    <dbReference type="NCBI Taxonomy" id="3076"/>
    <lineage>
        <taxon>Eukaryota</taxon>
        <taxon>Viridiplantae</taxon>
        <taxon>Chlorophyta</taxon>
        <taxon>core chlorophytes</taxon>
        <taxon>Trebouxiophyceae</taxon>
        <taxon>Chlorellales</taxon>
        <taxon>Chlorellaceae</taxon>
        <taxon>Chlorella clade</taxon>
        <taxon>Chlorella</taxon>
    </lineage>
</organism>
<name>A0A2P6TLY7_CHLSO</name>
<dbReference type="EMBL" id="LHPG02000011">
    <property type="protein sequence ID" value="PRW45347.1"/>
    <property type="molecule type" value="Genomic_DNA"/>
</dbReference>
<feature type="region of interest" description="Disordered" evidence="1">
    <location>
        <begin position="708"/>
        <end position="733"/>
    </location>
</feature>
<dbReference type="AlphaFoldDB" id="A0A2P6TLY7"/>
<evidence type="ECO:0000256" key="1">
    <source>
        <dbReference type="SAM" id="MobiDB-lite"/>
    </source>
</evidence>
<accession>A0A2P6TLY7</accession>
<feature type="compositionally biased region" description="Basic and acidic residues" evidence="1">
    <location>
        <begin position="508"/>
        <end position="522"/>
    </location>
</feature>
<evidence type="ECO:0000313" key="2">
    <source>
        <dbReference type="EMBL" id="PRW45347.1"/>
    </source>
</evidence>
<reference evidence="2 3" key="1">
    <citation type="journal article" date="2018" name="Plant J.">
        <title>Genome sequences of Chlorella sorokiniana UTEX 1602 and Micractinium conductrix SAG 241.80: implications to maltose excretion by a green alga.</title>
        <authorList>
            <person name="Arriola M.B."/>
            <person name="Velmurugan N."/>
            <person name="Zhang Y."/>
            <person name="Plunkett M.H."/>
            <person name="Hondzo H."/>
            <person name="Barney B.M."/>
        </authorList>
    </citation>
    <scope>NUCLEOTIDE SEQUENCE [LARGE SCALE GENOMIC DNA]</scope>
    <source>
        <strain evidence="3">UTEX 1602</strain>
    </source>
</reference>
<gene>
    <name evidence="2" type="ORF">C2E21_5717</name>
</gene>
<evidence type="ECO:0000313" key="3">
    <source>
        <dbReference type="Proteomes" id="UP000239899"/>
    </source>
</evidence>
<feature type="region of interest" description="Disordered" evidence="1">
    <location>
        <begin position="602"/>
        <end position="621"/>
    </location>
</feature>
<sequence>MGLVEEMAMESGAVIDRSVVEEARRPFRAGSFAGRSKLGAEQAREKAEMLDQIGATVNELGCDYKGGVRTQGLSSDQYNLAYADPRKIDTKSYGPEYSTPGAAPAGEPAAPGGHLDLRRRGGLLHLTQSIWLTSELELTFGGGAAAGAVCDEGGGCGRGPNGEPLLLLPVTDVMLHKDCQGSYLARNRWSKTARLIPNCPPGSRAAAIADYSRQLRKLFVESPAAPKLVVLMGQGSDSGNFWQKRVAAGSVPDVGGRVVDISAEVAPLLLAHLRRGEGYEALAAALEADLGLCGGLAAPFAVVWLRPGSLNPLLILSSVHGCSDQWRVDQAPRGVVEVHAFLSLLGGRELPPHSALPKTSPGLTRADKRIIGTQYYGCMGCLLALNLQLTADGAKPLAKGLQCCYACEHAGIDGLPLKQKRHMYSIHLQQRYAEPTVLSELSSSAATQAFVASAQALAAARQRGDEAQAALRSTWMQLLLPEAAGEEQHAAVLERQRAAEARQRAIEQRQQAERLERQEATAKRRREAALASGERAAQQRAAALSAAQAEYAAAEADGTAEALAEDGWDAAPLEMDAAEVAAAHRAAGNAWRLQAAEERRQQRAAAAAERRRAAEQRRQQQAAAAAEQWRVAALASGEWASQQRAAALSAAQAEYAAAEEDGTAEALAEDGWEVAPLEMDAAEVAAAHRAAGNAWRLQAAEEWRQQQAAAAAEQRQQQAAATEELQKQQQAAATEELQKQQQAAAAEQRQAAEAAEQRVAAQWRIVAELWRGSNLDRGQRLLGAAAGGLAVSRHMPSFARHQHDLSTK</sequence>
<keyword evidence="3" id="KW-1185">Reference proteome</keyword>
<comment type="caution">
    <text evidence="2">The sequence shown here is derived from an EMBL/GenBank/DDBJ whole genome shotgun (WGS) entry which is preliminary data.</text>
</comment>
<dbReference type="Proteomes" id="UP000239899">
    <property type="component" value="Unassembled WGS sequence"/>
</dbReference>
<proteinExistence type="predicted"/>
<protein>
    <submittedName>
        <fullName evidence="2">Trichohyalin-like isoform X3</fullName>
    </submittedName>
</protein>
<feature type="compositionally biased region" description="Basic and acidic residues" evidence="1">
    <location>
        <begin position="608"/>
        <end position="618"/>
    </location>
</feature>
<feature type="region of interest" description="Disordered" evidence="1">
    <location>
        <begin position="508"/>
        <end position="534"/>
    </location>
</feature>